<evidence type="ECO:0000256" key="1">
    <source>
        <dbReference type="SAM" id="Phobius"/>
    </source>
</evidence>
<accession>A0A327Z3C4</accession>
<feature type="transmembrane region" description="Helical" evidence="1">
    <location>
        <begin position="175"/>
        <end position="194"/>
    </location>
</feature>
<dbReference type="GO" id="GO:0006508">
    <property type="term" value="P:proteolysis"/>
    <property type="evidence" value="ECO:0007669"/>
    <property type="project" value="UniProtKB-KW"/>
</dbReference>
<sequence>MPRAGWFRATARGTLAGIGLFVATVLPIAVFGGFRITGWGSFGGMLAIFGLMVAVATVEEVLFRGILFHVVEQRTGTWIALAVSATLFGLLHLVNDPAAIGGALAIIAAGLMTAAAYVATRALWLPIGLHLGWNFAEGGIFGVEVSGSDNSAQGLLRGVFDGPALLTGGGFGPEASVFAVLACLVTTWYLLRLARSRGNIRPRRPICSARDEAAHSGRVTLLRALPCLRGLDLAVLRRRVGDQAREQLGGGGHDGCHRGVEDLLVGLRGLGGSGDLPDILQRRRLDLIGRRGRLEVV</sequence>
<dbReference type="AlphaFoldDB" id="A0A327Z3C4"/>
<keyword evidence="1" id="KW-0812">Transmembrane</keyword>
<reference evidence="3 4" key="1">
    <citation type="submission" date="2018-06" db="EMBL/GenBank/DDBJ databases">
        <title>Genomic Encyclopedia of Type Strains, Phase III (KMG-III): the genomes of soil and plant-associated and newly described type strains.</title>
        <authorList>
            <person name="Whitman W."/>
        </authorList>
    </citation>
    <scope>NUCLEOTIDE SEQUENCE [LARGE SCALE GENOMIC DNA]</scope>
    <source>
        <strain evidence="3 4">CGMCC 4.7090</strain>
    </source>
</reference>
<name>A0A327Z3C4_9ACTN</name>
<protein>
    <submittedName>
        <fullName evidence="3">CAAX prenyl protease-like protein</fullName>
    </submittedName>
</protein>
<dbReference type="EMBL" id="QLMJ01000023">
    <property type="protein sequence ID" value="RAK27515.1"/>
    <property type="molecule type" value="Genomic_DNA"/>
</dbReference>
<dbReference type="GO" id="GO:0004175">
    <property type="term" value="F:endopeptidase activity"/>
    <property type="evidence" value="ECO:0007669"/>
    <property type="project" value="UniProtKB-ARBA"/>
</dbReference>
<feature type="domain" description="CAAX prenyl protease 2/Lysostaphin resistance protein A-like" evidence="2">
    <location>
        <begin position="45"/>
        <end position="135"/>
    </location>
</feature>
<dbReference type="PANTHER" id="PTHR39430:SF1">
    <property type="entry name" value="PROTEASE"/>
    <property type="match status" value="1"/>
</dbReference>
<keyword evidence="3" id="KW-0378">Hydrolase</keyword>
<keyword evidence="4" id="KW-1185">Reference proteome</keyword>
<evidence type="ECO:0000313" key="3">
    <source>
        <dbReference type="EMBL" id="RAK27515.1"/>
    </source>
</evidence>
<feature type="transmembrane region" description="Helical" evidence="1">
    <location>
        <begin position="42"/>
        <end position="63"/>
    </location>
</feature>
<feature type="transmembrane region" description="Helical" evidence="1">
    <location>
        <begin position="75"/>
        <end position="94"/>
    </location>
</feature>
<feature type="transmembrane region" description="Helical" evidence="1">
    <location>
        <begin position="100"/>
        <end position="118"/>
    </location>
</feature>
<keyword evidence="3" id="KW-0645">Protease</keyword>
<dbReference type="Pfam" id="PF02517">
    <property type="entry name" value="Rce1-like"/>
    <property type="match status" value="1"/>
</dbReference>
<dbReference type="PANTHER" id="PTHR39430">
    <property type="entry name" value="MEMBRANE-ASSOCIATED PROTEASE-RELATED"/>
    <property type="match status" value="1"/>
</dbReference>
<evidence type="ECO:0000259" key="2">
    <source>
        <dbReference type="Pfam" id="PF02517"/>
    </source>
</evidence>
<keyword evidence="1" id="KW-1133">Transmembrane helix</keyword>
<evidence type="ECO:0000313" key="4">
    <source>
        <dbReference type="Proteomes" id="UP000249341"/>
    </source>
</evidence>
<organism evidence="3 4">
    <name type="scientific">Actinoplanes lutulentus</name>
    <dbReference type="NCBI Taxonomy" id="1287878"/>
    <lineage>
        <taxon>Bacteria</taxon>
        <taxon>Bacillati</taxon>
        <taxon>Actinomycetota</taxon>
        <taxon>Actinomycetes</taxon>
        <taxon>Micromonosporales</taxon>
        <taxon>Micromonosporaceae</taxon>
        <taxon>Actinoplanes</taxon>
    </lineage>
</organism>
<comment type="caution">
    <text evidence="3">The sequence shown here is derived from an EMBL/GenBank/DDBJ whole genome shotgun (WGS) entry which is preliminary data.</text>
</comment>
<feature type="transmembrane region" description="Helical" evidence="1">
    <location>
        <begin position="12"/>
        <end position="36"/>
    </location>
</feature>
<dbReference type="Proteomes" id="UP000249341">
    <property type="component" value="Unassembled WGS sequence"/>
</dbReference>
<proteinExistence type="predicted"/>
<dbReference type="GO" id="GO:0080120">
    <property type="term" value="P:CAAX-box protein maturation"/>
    <property type="evidence" value="ECO:0007669"/>
    <property type="project" value="UniProtKB-ARBA"/>
</dbReference>
<gene>
    <name evidence="3" type="ORF">B0I29_123149</name>
</gene>
<keyword evidence="1" id="KW-0472">Membrane</keyword>
<dbReference type="InterPro" id="IPR003675">
    <property type="entry name" value="Rce1/LyrA-like_dom"/>
</dbReference>